<dbReference type="OMA" id="QTIDEGY"/>
<name>A0A4W3IZW6_CALMI</name>
<evidence type="ECO:0000313" key="7">
    <source>
        <dbReference type="Proteomes" id="UP000314986"/>
    </source>
</evidence>
<dbReference type="PANTHER" id="PTHR10201">
    <property type="entry name" value="MATRIX METALLOPROTEINASE"/>
    <property type="match status" value="1"/>
</dbReference>
<feature type="repeat" description="Hemopexin" evidence="4">
    <location>
        <begin position="216"/>
        <end position="263"/>
    </location>
</feature>
<evidence type="ECO:0000313" key="6">
    <source>
        <dbReference type="Ensembl" id="ENSCMIP00000035147.1"/>
    </source>
</evidence>
<reference evidence="6" key="4">
    <citation type="submission" date="2025-08" db="UniProtKB">
        <authorList>
            <consortium name="Ensembl"/>
        </authorList>
    </citation>
    <scope>IDENTIFICATION</scope>
</reference>
<dbReference type="GO" id="GO:0008270">
    <property type="term" value="F:zinc ion binding"/>
    <property type="evidence" value="ECO:0007669"/>
    <property type="project" value="InterPro"/>
</dbReference>
<dbReference type="AlphaFoldDB" id="A0A4W3IZW6"/>
<feature type="modified residue" description="Phosphotyrosine; by PKDCC" evidence="3">
    <location>
        <position position="157"/>
    </location>
</feature>
<keyword evidence="1" id="KW-0677">Repeat</keyword>
<keyword evidence="2" id="KW-0479">Metal-binding</keyword>
<feature type="binding site" evidence="2">
    <location>
        <position position="174"/>
    </location>
    <ligand>
        <name>Ca(2+)</name>
        <dbReference type="ChEBI" id="CHEBI:29108"/>
        <label>5</label>
    </ligand>
</feature>
<dbReference type="Proteomes" id="UP000314986">
    <property type="component" value="Unassembled WGS sequence"/>
</dbReference>
<reference evidence="7" key="2">
    <citation type="journal article" date="2007" name="PLoS Biol.">
        <title>Survey sequencing and comparative analysis of the elephant shark (Callorhinchus milii) genome.</title>
        <authorList>
            <person name="Venkatesh B."/>
            <person name="Kirkness E.F."/>
            <person name="Loh Y.H."/>
            <person name="Halpern A.L."/>
            <person name="Lee A.P."/>
            <person name="Johnson J."/>
            <person name="Dandona N."/>
            <person name="Viswanathan L.D."/>
            <person name="Tay A."/>
            <person name="Venter J.C."/>
            <person name="Strausberg R.L."/>
            <person name="Brenner S."/>
        </authorList>
    </citation>
    <scope>NUCLEOTIDE SEQUENCE [LARGE SCALE GENOMIC DNA]</scope>
</reference>
<dbReference type="SUPFAM" id="SSF50923">
    <property type="entry name" value="Hemopexin-like domain"/>
    <property type="match status" value="1"/>
</dbReference>
<dbReference type="STRING" id="7868.ENSCMIP00000035147"/>
<evidence type="ECO:0000256" key="3">
    <source>
        <dbReference type="PIRSR" id="PIRSR621190-4"/>
    </source>
</evidence>
<dbReference type="InterPro" id="IPR021190">
    <property type="entry name" value="Pept_M10A"/>
</dbReference>
<dbReference type="InterPro" id="IPR000585">
    <property type="entry name" value="Hemopexin-like_dom"/>
</dbReference>
<feature type="compositionally biased region" description="Polar residues" evidence="5">
    <location>
        <begin position="302"/>
        <end position="312"/>
    </location>
</feature>
<feature type="binding site" evidence="2">
    <location>
        <position position="220"/>
    </location>
    <ligand>
        <name>Ca(2+)</name>
        <dbReference type="ChEBI" id="CHEBI:29108"/>
        <label>4</label>
    </ligand>
</feature>
<dbReference type="CDD" id="cd00094">
    <property type="entry name" value="HX"/>
    <property type="match status" value="1"/>
</dbReference>
<dbReference type="Pfam" id="PF00045">
    <property type="entry name" value="Hemopexin"/>
    <property type="match status" value="4"/>
</dbReference>
<feature type="region of interest" description="Disordered" evidence="5">
    <location>
        <begin position="40"/>
        <end position="67"/>
    </location>
</feature>
<dbReference type="SMART" id="SM00120">
    <property type="entry name" value="HX"/>
    <property type="match status" value="4"/>
</dbReference>
<feature type="repeat" description="Hemopexin" evidence="4">
    <location>
        <begin position="69"/>
        <end position="118"/>
    </location>
</feature>
<dbReference type="InterPro" id="IPR018487">
    <property type="entry name" value="Hemopexin-like_repeat"/>
</dbReference>
<protein>
    <submittedName>
        <fullName evidence="6">Matrix metallopeptidase 17</fullName>
    </submittedName>
</protein>
<feature type="compositionally biased region" description="Basic and acidic residues" evidence="5">
    <location>
        <begin position="281"/>
        <end position="295"/>
    </location>
</feature>
<feature type="binding site" evidence="2">
    <location>
        <position position="126"/>
    </location>
    <ligand>
        <name>Ca(2+)</name>
        <dbReference type="ChEBI" id="CHEBI:29108"/>
        <label>4</label>
    </ligand>
</feature>
<feature type="repeat" description="Hemopexin" evidence="4">
    <location>
        <begin position="122"/>
        <end position="167"/>
    </location>
</feature>
<feature type="binding site" evidence="2">
    <location>
        <position position="77"/>
    </location>
    <ligand>
        <name>Ca(2+)</name>
        <dbReference type="ChEBI" id="CHEBI:29108"/>
        <label>4</label>
    </ligand>
</feature>
<dbReference type="InParanoid" id="A0A4W3IZW6"/>
<evidence type="ECO:0000256" key="2">
    <source>
        <dbReference type="PIRSR" id="PIRSR621190-2"/>
    </source>
</evidence>
<sequence>MRPYYQGPVGDPLKYQLPYDDKLRIWQLYGVRDLLISTSRPGAEEPSDYPALPKPPKSRPTAQLRPDAPDRCNAHFDAVAQIRGEAFFFKGKYFWRLTRNKHLVSLQPAQIQRFWWGLPSNLGNLDAVYERSVDHKIVFFKGSRYWVFKDNNVEEGYPRLLADFGLPVQGIEAAFVWPHNDKTYFFKDNQYWRYDDHSRRLDPEAPEESLLWKGLPSNIDDAMRWSDGTTYFFKGKSYWKVLDGHTEVSADSPRSIARDWLMCSDMQADGVEVELASSRHGHPDHTRSEEEEKKKQQQQQQPSCSCTSSAAQPSGPEAVWRQRAAHLVAGLLFATAAAAVV</sequence>
<dbReference type="GO" id="GO:0006508">
    <property type="term" value="P:proteolysis"/>
    <property type="evidence" value="ECO:0007669"/>
    <property type="project" value="InterPro"/>
</dbReference>
<dbReference type="GO" id="GO:0030198">
    <property type="term" value="P:extracellular matrix organization"/>
    <property type="evidence" value="ECO:0007669"/>
    <property type="project" value="TreeGrafter"/>
</dbReference>
<evidence type="ECO:0000256" key="5">
    <source>
        <dbReference type="SAM" id="MobiDB-lite"/>
    </source>
</evidence>
<dbReference type="PIRSF" id="PIRSF001191">
    <property type="entry name" value="Peptidase_M10A_matrix"/>
    <property type="match status" value="1"/>
</dbReference>
<dbReference type="PROSITE" id="PS51642">
    <property type="entry name" value="HEMOPEXIN_2"/>
    <property type="match status" value="4"/>
</dbReference>
<proteinExistence type="predicted"/>
<dbReference type="InterPro" id="IPR036375">
    <property type="entry name" value="Hemopexin-like_dom_sf"/>
</dbReference>
<dbReference type="GO" id="GO:0004222">
    <property type="term" value="F:metalloendopeptidase activity"/>
    <property type="evidence" value="ECO:0007669"/>
    <property type="project" value="InterPro"/>
</dbReference>
<feature type="repeat" description="Hemopexin" evidence="4">
    <location>
        <begin position="168"/>
        <end position="215"/>
    </location>
</feature>
<dbReference type="GeneTree" id="ENSGT00940000158699"/>
<reference evidence="7" key="3">
    <citation type="journal article" date="2014" name="Nature">
        <title>Elephant shark genome provides unique insights into gnathostome evolution.</title>
        <authorList>
            <consortium name="International Elephant Shark Genome Sequencing Consortium"/>
            <person name="Venkatesh B."/>
            <person name="Lee A.P."/>
            <person name="Ravi V."/>
            <person name="Maurya A.K."/>
            <person name="Lian M.M."/>
            <person name="Swann J.B."/>
            <person name="Ohta Y."/>
            <person name="Flajnik M.F."/>
            <person name="Sutoh Y."/>
            <person name="Kasahara M."/>
            <person name="Hoon S."/>
            <person name="Gangu V."/>
            <person name="Roy S.W."/>
            <person name="Irimia M."/>
            <person name="Korzh V."/>
            <person name="Kondrychyn I."/>
            <person name="Lim Z.W."/>
            <person name="Tay B.H."/>
            <person name="Tohari S."/>
            <person name="Kong K.W."/>
            <person name="Ho S."/>
            <person name="Lorente-Galdos B."/>
            <person name="Quilez J."/>
            <person name="Marques-Bonet T."/>
            <person name="Raney B.J."/>
            <person name="Ingham P.W."/>
            <person name="Tay A."/>
            <person name="Hillier L.W."/>
            <person name="Minx P."/>
            <person name="Boehm T."/>
            <person name="Wilson R.K."/>
            <person name="Brenner S."/>
            <person name="Warren W.C."/>
        </authorList>
    </citation>
    <scope>NUCLEOTIDE SEQUENCE [LARGE SCALE GENOMIC DNA]</scope>
</reference>
<keyword evidence="2" id="KW-0106">Calcium</keyword>
<organism evidence="6 7">
    <name type="scientific">Callorhinchus milii</name>
    <name type="common">Ghost shark</name>
    <dbReference type="NCBI Taxonomy" id="7868"/>
    <lineage>
        <taxon>Eukaryota</taxon>
        <taxon>Metazoa</taxon>
        <taxon>Chordata</taxon>
        <taxon>Craniata</taxon>
        <taxon>Vertebrata</taxon>
        <taxon>Chondrichthyes</taxon>
        <taxon>Holocephali</taxon>
        <taxon>Chimaeriformes</taxon>
        <taxon>Callorhinchidae</taxon>
        <taxon>Callorhinchus</taxon>
    </lineage>
</organism>
<reference evidence="6" key="5">
    <citation type="submission" date="2025-09" db="UniProtKB">
        <authorList>
            <consortium name="Ensembl"/>
        </authorList>
    </citation>
    <scope>IDENTIFICATION</scope>
</reference>
<dbReference type="Gene3D" id="2.110.10.10">
    <property type="entry name" value="Hemopexin-like domain"/>
    <property type="match status" value="1"/>
</dbReference>
<dbReference type="FunFam" id="2.110.10.10:FF:000003">
    <property type="entry name" value="Matrix metallopeptidase 17"/>
    <property type="match status" value="1"/>
</dbReference>
<reference evidence="7" key="1">
    <citation type="journal article" date="2006" name="Science">
        <title>Ancient noncoding elements conserved in the human genome.</title>
        <authorList>
            <person name="Venkatesh B."/>
            <person name="Kirkness E.F."/>
            <person name="Loh Y.H."/>
            <person name="Halpern A.L."/>
            <person name="Lee A.P."/>
            <person name="Johnson J."/>
            <person name="Dandona N."/>
            <person name="Viswanathan L.D."/>
            <person name="Tay A."/>
            <person name="Venter J.C."/>
            <person name="Strausberg R.L."/>
            <person name="Brenner S."/>
        </authorList>
    </citation>
    <scope>NUCLEOTIDE SEQUENCE [LARGE SCALE GENOMIC DNA]</scope>
</reference>
<evidence type="ECO:0000256" key="1">
    <source>
        <dbReference type="ARBA" id="ARBA00022737"/>
    </source>
</evidence>
<dbReference type="GO" id="GO:0005615">
    <property type="term" value="C:extracellular space"/>
    <property type="evidence" value="ECO:0007669"/>
    <property type="project" value="TreeGrafter"/>
</dbReference>
<comment type="cofactor">
    <cofactor evidence="2">
        <name>Ca(2+)</name>
        <dbReference type="ChEBI" id="CHEBI:29108"/>
    </cofactor>
    <text evidence="2">Can bind about 5 Ca(2+) ions per subunit.</text>
</comment>
<dbReference type="Ensembl" id="ENSCMIT00000035671.1">
    <property type="protein sequence ID" value="ENSCMIP00000035147.1"/>
    <property type="gene ID" value="ENSCMIG00000014896.1"/>
</dbReference>
<dbReference type="GO" id="GO:0030574">
    <property type="term" value="P:collagen catabolic process"/>
    <property type="evidence" value="ECO:0007669"/>
    <property type="project" value="TreeGrafter"/>
</dbReference>
<accession>A0A4W3IZW6</accession>
<feature type="region of interest" description="Disordered" evidence="5">
    <location>
        <begin position="277"/>
        <end position="314"/>
    </location>
</feature>
<keyword evidence="7" id="KW-1185">Reference proteome</keyword>
<dbReference type="PANTHER" id="PTHR10201:SF294">
    <property type="entry name" value="MATRIX METALLOPROTEINASE 16"/>
    <property type="match status" value="1"/>
</dbReference>
<evidence type="ECO:0000256" key="4">
    <source>
        <dbReference type="PROSITE-ProRule" id="PRU01011"/>
    </source>
</evidence>